<dbReference type="EMBL" id="UGPZ01000002">
    <property type="protein sequence ID" value="STY91243.1"/>
    <property type="molecule type" value="Genomic_DNA"/>
</dbReference>
<gene>
    <name evidence="1" type="ORF">NCTC9426_01290</name>
</gene>
<evidence type="ECO:0000313" key="2">
    <source>
        <dbReference type="Proteomes" id="UP000254133"/>
    </source>
</evidence>
<dbReference type="AlphaFoldDB" id="A0A378PTG7"/>
<name>A0A378PTG7_MORBO</name>
<evidence type="ECO:0000313" key="1">
    <source>
        <dbReference type="EMBL" id="STY91243.1"/>
    </source>
</evidence>
<dbReference type="Proteomes" id="UP000254133">
    <property type="component" value="Unassembled WGS sequence"/>
</dbReference>
<protein>
    <submittedName>
        <fullName evidence="1">Uncharacterized protein</fullName>
    </submittedName>
</protein>
<organism evidence="1 2">
    <name type="scientific">Moraxella bovis</name>
    <dbReference type="NCBI Taxonomy" id="476"/>
    <lineage>
        <taxon>Bacteria</taxon>
        <taxon>Pseudomonadati</taxon>
        <taxon>Pseudomonadota</taxon>
        <taxon>Gammaproteobacteria</taxon>
        <taxon>Moraxellales</taxon>
        <taxon>Moraxellaceae</taxon>
        <taxon>Moraxella</taxon>
    </lineage>
</organism>
<accession>A0A378PTG7</accession>
<proteinExistence type="predicted"/>
<reference evidence="1 2" key="1">
    <citation type="submission" date="2018-06" db="EMBL/GenBank/DDBJ databases">
        <authorList>
            <consortium name="Pathogen Informatics"/>
            <person name="Doyle S."/>
        </authorList>
    </citation>
    <scope>NUCLEOTIDE SEQUENCE [LARGE SCALE GENOMIC DNA]</scope>
    <source>
        <strain evidence="1 2">NCTC9426</strain>
    </source>
</reference>
<sequence>MAIATMIYIIKINEYISEVNNTYFLPKRQGFYVIDYWIIIIKNEYLINFYYKLKSLRKIVSQTIDNHTK</sequence>